<evidence type="ECO:0000256" key="5">
    <source>
        <dbReference type="PIRSR" id="PIRSR601548-3"/>
    </source>
</evidence>
<feature type="compositionally biased region" description="Basic and acidic residues" evidence="10">
    <location>
        <begin position="1"/>
        <end position="69"/>
    </location>
</feature>
<keyword evidence="9" id="KW-0378">Hydrolase</keyword>
<dbReference type="Proteomes" id="UP001177023">
    <property type="component" value="Unassembled WGS sequence"/>
</dbReference>
<keyword evidence="9" id="KW-0482">Metalloprotease</keyword>
<keyword evidence="3 6" id="KW-1015">Disulfide bond</keyword>
<keyword evidence="11" id="KW-1133">Transmembrane helix</keyword>
<dbReference type="SUPFAM" id="SSF55486">
    <property type="entry name" value="Metalloproteases ('zincins'), catalytic domain"/>
    <property type="match status" value="1"/>
</dbReference>
<comment type="caution">
    <text evidence="12">The sequence shown here is derived from an EMBL/GenBank/DDBJ whole genome shotgun (WGS) entry which is preliminary data.</text>
</comment>
<evidence type="ECO:0000313" key="13">
    <source>
        <dbReference type="Proteomes" id="UP001177023"/>
    </source>
</evidence>
<comment type="caution">
    <text evidence="8">Lacks conserved residue(s) required for the propagation of feature annotation.</text>
</comment>
<evidence type="ECO:0000256" key="3">
    <source>
        <dbReference type="ARBA" id="ARBA00023157"/>
    </source>
</evidence>
<evidence type="ECO:0000256" key="4">
    <source>
        <dbReference type="ARBA" id="ARBA00023180"/>
    </source>
</evidence>
<evidence type="ECO:0000256" key="2">
    <source>
        <dbReference type="ARBA" id="ARBA00022729"/>
    </source>
</evidence>
<evidence type="ECO:0000313" key="12">
    <source>
        <dbReference type="EMBL" id="CAJ0563939.1"/>
    </source>
</evidence>
<dbReference type="GO" id="GO:0004180">
    <property type="term" value="F:carboxypeptidase activity"/>
    <property type="evidence" value="ECO:0007669"/>
    <property type="project" value="UniProtKB-KW"/>
</dbReference>
<dbReference type="EMBL" id="CATQJA010000764">
    <property type="protein sequence ID" value="CAJ0563939.1"/>
    <property type="molecule type" value="Genomic_DNA"/>
</dbReference>
<feature type="compositionally biased region" description="Basic and acidic residues" evidence="10">
    <location>
        <begin position="100"/>
        <end position="114"/>
    </location>
</feature>
<dbReference type="PANTHER" id="PTHR10514:SF27">
    <property type="entry name" value="ANGIOTENSIN-CONVERTING ENZYME"/>
    <property type="match status" value="1"/>
</dbReference>
<feature type="compositionally biased region" description="Polar residues" evidence="10">
    <location>
        <begin position="148"/>
        <end position="160"/>
    </location>
</feature>
<evidence type="ECO:0000256" key="7">
    <source>
        <dbReference type="PIRSR" id="PIRSR601548-8"/>
    </source>
</evidence>
<evidence type="ECO:0000256" key="11">
    <source>
        <dbReference type="SAM" id="Phobius"/>
    </source>
</evidence>
<dbReference type="AlphaFoldDB" id="A0AA36C8W1"/>
<name>A0AA36C8W1_9BILA</name>
<feature type="non-terminal residue" evidence="12">
    <location>
        <position position="1"/>
    </location>
</feature>
<keyword evidence="2" id="KW-0732">Signal</keyword>
<evidence type="ECO:0000256" key="1">
    <source>
        <dbReference type="ARBA" id="ARBA00008139"/>
    </source>
</evidence>
<evidence type="ECO:0000256" key="10">
    <source>
        <dbReference type="SAM" id="MobiDB-lite"/>
    </source>
</evidence>
<keyword evidence="5 9" id="KW-0862">Zinc</keyword>
<feature type="binding site" evidence="5">
    <location>
        <position position="454"/>
    </location>
    <ligand>
        <name>Zn(2+)</name>
        <dbReference type="ChEBI" id="CHEBI:29105"/>
        <label>1</label>
        <note>catalytic</note>
    </ligand>
</feature>
<evidence type="ECO:0000256" key="6">
    <source>
        <dbReference type="PIRSR" id="PIRSR601548-4"/>
    </source>
</evidence>
<accession>A0AA36C8W1</accession>
<organism evidence="12 13">
    <name type="scientific">Mesorhabditis spiculigera</name>
    <dbReference type="NCBI Taxonomy" id="96644"/>
    <lineage>
        <taxon>Eukaryota</taxon>
        <taxon>Metazoa</taxon>
        <taxon>Ecdysozoa</taxon>
        <taxon>Nematoda</taxon>
        <taxon>Chromadorea</taxon>
        <taxon>Rhabditida</taxon>
        <taxon>Rhabditina</taxon>
        <taxon>Rhabditomorpha</taxon>
        <taxon>Rhabditoidea</taxon>
        <taxon>Rhabditidae</taxon>
        <taxon>Mesorhabditinae</taxon>
        <taxon>Mesorhabditis</taxon>
    </lineage>
</organism>
<keyword evidence="11" id="KW-0812">Transmembrane</keyword>
<keyword evidence="5 9" id="KW-0479">Metal-binding</keyword>
<reference evidence="12" key="1">
    <citation type="submission" date="2023-06" db="EMBL/GenBank/DDBJ databases">
        <authorList>
            <person name="Delattre M."/>
        </authorList>
    </citation>
    <scope>NUCLEOTIDE SEQUENCE</scope>
    <source>
        <strain evidence="12">AF72</strain>
    </source>
</reference>
<comment type="similarity">
    <text evidence="1 8 9">Belongs to the peptidase M2 family.</text>
</comment>
<proteinExistence type="inferred from homology"/>
<dbReference type="GO" id="GO:0008241">
    <property type="term" value="F:peptidyl-dipeptidase activity"/>
    <property type="evidence" value="ECO:0007669"/>
    <property type="project" value="InterPro"/>
</dbReference>
<dbReference type="GO" id="GO:0006508">
    <property type="term" value="P:proteolysis"/>
    <property type="evidence" value="ECO:0007669"/>
    <property type="project" value="UniProtKB-KW"/>
</dbReference>
<keyword evidence="9" id="KW-0645">Protease</keyword>
<dbReference type="EC" id="3.4.-.-" evidence="9"/>
<keyword evidence="9" id="KW-0121">Carboxypeptidase</keyword>
<gene>
    <name evidence="12" type="ORF">MSPICULIGERA_LOCUS2639</name>
</gene>
<keyword evidence="4 9" id="KW-0325">Glycoprotein</keyword>
<dbReference type="PANTHER" id="PTHR10514">
    <property type="entry name" value="ANGIOTENSIN-CONVERTING ENZYME"/>
    <property type="match status" value="1"/>
</dbReference>
<dbReference type="GO" id="GO:0016020">
    <property type="term" value="C:membrane"/>
    <property type="evidence" value="ECO:0007669"/>
    <property type="project" value="InterPro"/>
</dbReference>
<dbReference type="InterPro" id="IPR001548">
    <property type="entry name" value="Peptidase_M2"/>
</dbReference>
<feature type="disulfide bond" evidence="6">
    <location>
        <begin position="394"/>
        <end position="413"/>
    </location>
</feature>
<feature type="region of interest" description="Disordered" evidence="10">
    <location>
        <begin position="1"/>
        <end position="174"/>
    </location>
</feature>
<evidence type="ECO:0000256" key="8">
    <source>
        <dbReference type="PROSITE-ProRule" id="PRU01355"/>
    </source>
</evidence>
<feature type="transmembrane region" description="Helical" evidence="11">
    <location>
        <begin position="603"/>
        <end position="623"/>
    </location>
</feature>
<dbReference type="GO" id="GO:0046872">
    <property type="term" value="F:metal ion binding"/>
    <property type="evidence" value="ECO:0007669"/>
    <property type="project" value="UniProtKB-KW"/>
</dbReference>
<dbReference type="PROSITE" id="PS52011">
    <property type="entry name" value="PEPTIDASE_M2"/>
    <property type="match status" value="1"/>
</dbReference>
<keyword evidence="13" id="KW-1185">Reference proteome</keyword>
<sequence length="624" mass="70006">MDFQDKSKEPETKEKEKDKTRSNSKERDSKSKTKEADTKPDKERSKSKEKSSTKDKEKKSSKSDKEKKEKSAKKPKMEEQVPASRRGSVARVPEPGPAFDHVEQETHLDSHDEEQSATAKTEDSGFGTEMDRTISPRPPPPELREQTRIGTSMGRPQTSMGRPGTAAARAAPPKLKKKQILEIEEKPQDNQQVSETVTCEKDISLADSRRATSPPCSPPTWTPEHLKYLWTAWIKNVARLEAPVQGLLDLSNTAAKLNGFADGGAMWRSAFDLSNKNTPPNSSMPTCVAKSLASTRIPAGLTKDRPIPAHLFGSTEGGEWANHYDQTKPNFEDDPVSSEILEAMQAQNYTSKTMFIKYNFPAYRYMKSVGFPSLPKTFWTSSVFQRVWSKDMLCDPAAAFDMRDGKDFRVKACAQIGEPDFKLAHSLLAQVYYQYLYRTQAGAFRESASPSINEAIAAVFSHLASNPNYLYSQQLLSHEHLEVKESTIVNRLYKWEALDNIAKIPFAVTADTWRYDILEGKGPTMTMTIPEIQSGRQGLIWNFERGQESCGDFKEVPVLMCEDWASDSSLVMVRLCLQSKASSPQVRQHCLVRRVEPNCQRSATTAFGFGFLIALLCALFLNLK</sequence>
<dbReference type="Pfam" id="PF01401">
    <property type="entry name" value="Peptidase_M2"/>
    <property type="match status" value="1"/>
</dbReference>
<protein>
    <recommendedName>
        <fullName evidence="9">Angiotensin-converting enzyme</fullName>
        <ecNumber evidence="9">3.4.-.-</ecNumber>
    </recommendedName>
</protein>
<keyword evidence="11" id="KW-0472">Membrane</keyword>
<feature type="binding site" evidence="7">
    <location>
        <position position="454"/>
    </location>
    <ligand>
        <name>Zn(2+)</name>
        <dbReference type="ChEBI" id="CHEBI:29105"/>
        <label>2</label>
        <note>catalytic</note>
    </ligand>
</feature>
<evidence type="ECO:0000256" key="9">
    <source>
        <dbReference type="RuleBase" id="RU361144"/>
    </source>
</evidence>
<comment type="cofactor">
    <cofactor evidence="9">
        <name>Zn(2+)</name>
        <dbReference type="ChEBI" id="CHEBI:29105"/>
    </cofactor>
    <text evidence="9">Binds 1 zinc ion per subunit.</text>
</comment>
<dbReference type="PRINTS" id="PR00791">
    <property type="entry name" value="PEPDIPTASEA"/>
</dbReference>
<dbReference type="GO" id="GO:0008237">
    <property type="term" value="F:metallopeptidase activity"/>
    <property type="evidence" value="ECO:0007669"/>
    <property type="project" value="UniProtKB-KW"/>
</dbReference>